<dbReference type="InterPro" id="IPR000629">
    <property type="entry name" value="RNA-helicase_DEAD-box_CS"/>
</dbReference>
<feature type="domain" description="Helicase ATP-binding" evidence="13">
    <location>
        <begin position="32"/>
        <end position="208"/>
    </location>
</feature>
<dbReference type="SUPFAM" id="SSF52540">
    <property type="entry name" value="P-loop containing nucleoside triphosphate hydrolases"/>
    <property type="match status" value="1"/>
</dbReference>
<dbReference type="Proteomes" id="UP000295164">
    <property type="component" value="Unassembled WGS sequence"/>
</dbReference>
<feature type="domain" description="DEAD-box RNA helicase Q" evidence="15">
    <location>
        <begin position="1"/>
        <end position="29"/>
    </location>
</feature>
<name>A0A4R4E4C2_9BACT</name>
<evidence type="ECO:0000259" key="15">
    <source>
        <dbReference type="PROSITE" id="PS51195"/>
    </source>
</evidence>
<evidence type="ECO:0000256" key="5">
    <source>
        <dbReference type="ARBA" id="ARBA00022806"/>
    </source>
</evidence>
<evidence type="ECO:0000313" key="17">
    <source>
        <dbReference type="Proteomes" id="UP000295164"/>
    </source>
</evidence>
<evidence type="ECO:0000259" key="13">
    <source>
        <dbReference type="PROSITE" id="PS51192"/>
    </source>
</evidence>
<dbReference type="GO" id="GO:0005524">
    <property type="term" value="F:ATP binding"/>
    <property type="evidence" value="ECO:0007669"/>
    <property type="project" value="UniProtKB-KW"/>
</dbReference>
<dbReference type="InterPro" id="IPR001650">
    <property type="entry name" value="Helicase_C-like"/>
</dbReference>
<evidence type="ECO:0000256" key="8">
    <source>
        <dbReference type="ARBA" id="ARBA00047984"/>
    </source>
</evidence>
<dbReference type="PROSITE" id="PS00039">
    <property type="entry name" value="DEAD_ATP_HELICASE"/>
    <property type="match status" value="1"/>
</dbReference>
<dbReference type="Pfam" id="PF00271">
    <property type="entry name" value="Helicase_C"/>
    <property type="match status" value="1"/>
</dbReference>
<dbReference type="OrthoDB" id="634931at2"/>
<feature type="region of interest" description="Disordered" evidence="12">
    <location>
        <begin position="373"/>
        <end position="442"/>
    </location>
</feature>
<dbReference type="Pfam" id="PF00270">
    <property type="entry name" value="DEAD"/>
    <property type="match status" value="1"/>
</dbReference>
<dbReference type="PROSITE" id="PS51194">
    <property type="entry name" value="HELICASE_CTER"/>
    <property type="match status" value="1"/>
</dbReference>
<dbReference type="PANTHER" id="PTHR47959:SF13">
    <property type="entry name" value="ATP-DEPENDENT RNA HELICASE RHLE"/>
    <property type="match status" value="1"/>
</dbReference>
<dbReference type="Gene3D" id="3.40.50.300">
    <property type="entry name" value="P-loop containing nucleotide triphosphate hydrolases"/>
    <property type="match status" value="2"/>
</dbReference>
<dbReference type="GO" id="GO:0003676">
    <property type="term" value="F:nucleic acid binding"/>
    <property type="evidence" value="ECO:0007669"/>
    <property type="project" value="InterPro"/>
</dbReference>
<protein>
    <recommendedName>
        <fullName evidence="9">DEAD-box ATP-dependent RNA helicase RhpA</fullName>
        <ecNumber evidence="1">3.6.4.13</ecNumber>
    </recommendedName>
</protein>
<proteinExistence type="inferred from homology"/>
<keyword evidence="17" id="KW-1185">Reference proteome</keyword>
<keyword evidence="3 11" id="KW-0547">Nucleotide-binding</keyword>
<dbReference type="SMART" id="SM00487">
    <property type="entry name" value="DEXDc"/>
    <property type="match status" value="1"/>
</dbReference>
<dbReference type="InterPro" id="IPR014014">
    <property type="entry name" value="RNA_helicase_DEAD_Q_motif"/>
</dbReference>
<dbReference type="GO" id="GO:0009266">
    <property type="term" value="P:response to temperature stimulus"/>
    <property type="evidence" value="ECO:0007669"/>
    <property type="project" value="UniProtKB-ARBA"/>
</dbReference>
<dbReference type="InterPro" id="IPR044742">
    <property type="entry name" value="DEAD/DEAH_RhlB"/>
</dbReference>
<dbReference type="InterPro" id="IPR027417">
    <property type="entry name" value="P-loop_NTPase"/>
</dbReference>
<feature type="short sequence motif" description="Q motif" evidence="10">
    <location>
        <begin position="1"/>
        <end position="29"/>
    </location>
</feature>
<evidence type="ECO:0000256" key="12">
    <source>
        <dbReference type="SAM" id="MobiDB-lite"/>
    </source>
</evidence>
<accession>A0A4R4E4C2</accession>
<dbReference type="SMART" id="SM00490">
    <property type="entry name" value="HELICc"/>
    <property type="match status" value="1"/>
</dbReference>
<dbReference type="CDD" id="cd18787">
    <property type="entry name" value="SF2_C_DEAD"/>
    <property type="match status" value="1"/>
</dbReference>
<dbReference type="InterPro" id="IPR011545">
    <property type="entry name" value="DEAD/DEAH_box_helicase_dom"/>
</dbReference>
<reference evidence="16 17" key="1">
    <citation type="submission" date="2019-03" db="EMBL/GenBank/DDBJ databases">
        <authorList>
            <person name="Kim M.K.M."/>
        </authorList>
    </citation>
    <scope>NUCLEOTIDE SEQUENCE [LARGE SCALE GENOMIC DNA]</scope>
    <source>
        <strain evidence="16 17">17J68-15</strain>
    </source>
</reference>
<dbReference type="GO" id="GO:0016787">
    <property type="term" value="F:hydrolase activity"/>
    <property type="evidence" value="ECO:0007669"/>
    <property type="project" value="UniProtKB-KW"/>
</dbReference>
<keyword evidence="5 11" id="KW-0347">Helicase</keyword>
<feature type="domain" description="Helicase C-terminal" evidence="14">
    <location>
        <begin position="232"/>
        <end position="381"/>
    </location>
</feature>
<feature type="compositionally biased region" description="Gly residues" evidence="12">
    <location>
        <begin position="390"/>
        <end position="418"/>
    </location>
</feature>
<dbReference type="GO" id="GO:0005829">
    <property type="term" value="C:cytosol"/>
    <property type="evidence" value="ECO:0007669"/>
    <property type="project" value="TreeGrafter"/>
</dbReference>
<comment type="catalytic activity">
    <reaction evidence="8">
        <text>ATP + H2O = ADP + phosphate + H(+)</text>
        <dbReference type="Rhea" id="RHEA:13065"/>
        <dbReference type="ChEBI" id="CHEBI:15377"/>
        <dbReference type="ChEBI" id="CHEBI:15378"/>
        <dbReference type="ChEBI" id="CHEBI:30616"/>
        <dbReference type="ChEBI" id="CHEBI:43474"/>
        <dbReference type="ChEBI" id="CHEBI:456216"/>
        <dbReference type="EC" id="3.6.4.13"/>
    </reaction>
</comment>
<dbReference type="EC" id="3.6.4.13" evidence="1"/>
<organism evidence="16 17">
    <name type="scientific">Flaviaesturariibacter aridisoli</name>
    <dbReference type="NCBI Taxonomy" id="2545761"/>
    <lineage>
        <taxon>Bacteria</taxon>
        <taxon>Pseudomonadati</taxon>
        <taxon>Bacteroidota</taxon>
        <taxon>Chitinophagia</taxon>
        <taxon>Chitinophagales</taxon>
        <taxon>Chitinophagaceae</taxon>
        <taxon>Flaviaestuariibacter</taxon>
    </lineage>
</organism>
<dbReference type="AlphaFoldDB" id="A0A4R4E4C2"/>
<keyword evidence="6 11" id="KW-0067">ATP-binding</keyword>
<evidence type="ECO:0000256" key="3">
    <source>
        <dbReference type="ARBA" id="ARBA00022741"/>
    </source>
</evidence>
<dbReference type="PROSITE" id="PS51192">
    <property type="entry name" value="HELICASE_ATP_BIND_1"/>
    <property type="match status" value="1"/>
</dbReference>
<dbReference type="EMBL" id="SKFH01000012">
    <property type="protein sequence ID" value="TCZ71783.1"/>
    <property type="molecule type" value="Genomic_DNA"/>
</dbReference>
<evidence type="ECO:0000256" key="10">
    <source>
        <dbReference type="PROSITE-ProRule" id="PRU00552"/>
    </source>
</evidence>
<dbReference type="GO" id="GO:0042255">
    <property type="term" value="P:ribosome assembly"/>
    <property type="evidence" value="ECO:0007669"/>
    <property type="project" value="UniProtKB-ARBA"/>
</dbReference>
<evidence type="ECO:0000313" key="16">
    <source>
        <dbReference type="EMBL" id="TCZ71783.1"/>
    </source>
</evidence>
<dbReference type="InterPro" id="IPR050079">
    <property type="entry name" value="DEAD_box_RNA_helicase"/>
</dbReference>
<comment type="similarity">
    <text evidence="7 11">Belongs to the DEAD box helicase family.</text>
</comment>
<dbReference type="CDD" id="cd00268">
    <property type="entry name" value="DEADc"/>
    <property type="match status" value="1"/>
</dbReference>
<evidence type="ECO:0000256" key="7">
    <source>
        <dbReference type="ARBA" id="ARBA00038437"/>
    </source>
</evidence>
<dbReference type="PROSITE" id="PS51195">
    <property type="entry name" value="Q_MOTIF"/>
    <property type="match status" value="1"/>
</dbReference>
<evidence type="ECO:0000256" key="1">
    <source>
        <dbReference type="ARBA" id="ARBA00012552"/>
    </source>
</evidence>
<dbReference type="FunFam" id="3.40.50.300:FF:000108">
    <property type="entry name" value="ATP-dependent RNA helicase RhlE"/>
    <property type="match status" value="1"/>
</dbReference>
<evidence type="ECO:0000256" key="6">
    <source>
        <dbReference type="ARBA" id="ARBA00022840"/>
    </source>
</evidence>
<sequence>MTFEQLGLSEPILRALKTEGYTTPTPIQEQSIPIVLKGYDLIGLAQTGTGKTAAFALPILDILHEDDKNTRGYKHIRTLILTPTRELASQIGDSFAAYGRHTGLKHEVIFGGVSQVPQVQSLRIGTDVLIATPGRLLDLMNQGYVHLDYLEIFVLDEADRMLDMGFIHDVKKVIKVLPVDRQTLFFSATMPKEVSALAESILYKPERVEVAPVSSTAETVDQSIYYVNGKDKIDLLVHLLQEHKIQRTLVFARTKHGADKLAKNLKKAGIRADAIHGDKSQGARQNALSSFKDGKLKVLVATDIAARGIDVDALTHVINYDLPNIPESYVHRIGRTGRAGASGIAFSFVNGEERAYLKDIQKLINKQIPVAEHPFTDHNPVTDAAPKAQGGRGGGGNRNRGGGGGNRGGGNRGGGSGGHRPRSGEGRAQRGGGGQRSQAQQA</sequence>
<keyword evidence="4 11" id="KW-0378">Hydrolase</keyword>
<evidence type="ECO:0000259" key="14">
    <source>
        <dbReference type="PROSITE" id="PS51194"/>
    </source>
</evidence>
<dbReference type="GO" id="GO:0003724">
    <property type="term" value="F:RNA helicase activity"/>
    <property type="evidence" value="ECO:0007669"/>
    <property type="project" value="UniProtKB-EC"/>
</dbReference>
<dbReference type="RefSeq" id="WP_131851936.1">
    <property type="nucleotide sequence ID" value="NZ_SKFH01000012.1"/>
</dbReference>
<dbReference type="InterPro" id="IPR014001">
    <property type="entry name" value="Helicase_ATP-bd"/>
</dbReference>
<evidence type="ECO:0000256" key="2">
    <source>
        <dbReference type="ARBA" id="ARBA00022490"/>
    </source>
</evidence>
<keyword evidence="2" id="KW-0963">Cytoplasm</keyword>
<gene>
    <name evidence="16" type="ORF">E0486_09540</name>
</gene>
<evidence type="ECO:0000256" key="4">
    <source>
        <dbReference type="ARBA" id="ARBA00022801"/>
    </source>
</evidence>
<evidence type="ECO:0000256" key="9">
    <source>
        <dbReference type="ARBA" id="ARBA00074363"/>
    </source>
</evidence>
<dbReference type="PANTHER" id="PTHR47959">
    <property type="entry name" value="ATP-DEPENDENT RNA HELICASE RHLE-RELATED"/>
    <property type="match status" value="1"/>
</dbReference>
<comment type="caution">
    <text evidence="16">The sequence shown here is derived from an EMBL/GenBank/DDBJ whole genome shotgun (WGS) entry which is preliminary data.</text>
</comment>
<evidence type="ECO:0000256" key="11">
    <source>
        <dbReference type="RuleBase" id="RU000492"/>
    </source>
</evidence>